<evidence type="ECO:0000313" key="3">
    <source>
        <dbReference type="Proteomes" id="UP001498398"/>
    </source>
</evidence>
<dbReference type="PANTHER" id="PTHR37945">
    <property type="entry name" value="EXTRACELLULAR TUNGSTATE BINDING PROTEIN"/>
    <property type="match status" value="1"/>
</dbReference>
<comment type="caution">
    <text evidence="2">The sequence shown here is derived from an EMBL/GenBank/DDBJ whole genome shotgun (WGS) entry which is preliminary data.</text>
</comment>
<accession>A0ABR1J838</accession>
<gene>
    <name evidence="2" type="ORF">VKT23_012532</name>
</gene>
<protein>
    <recommendedName>
        <fullName evidence="1">PBP domain-containing protein</fullName>
    </recommendedName>
</protein>
<dbReference type="Gene3D" id="3.40.190.10">
    <property type="entry name" value="Periplasmic binding protein-like II"/>
    <property type="match status" value="2"/>
</dbReference>
<reference evidence="2 3" key="1">
    <citation type="submission" date="2024-01" db="EMBL/GenBank/DDBJ databases">
        <title>A draft genome for the cacao thread blight pathogen Marasmiellus scandens.</title>
        <authorList>
            <person name="Baruah I.K."/>
            <person name="Leung J."/>
            <person name="Bukari Y."/>
            <person name="Amoako-Attah I."/>
            <person name="Meinhardt L.W."/>
            <person name="Bailey B.A."/>
            <person name="Cohen S.P."/>
        </authorList>
    </citation>
    <scope>NUCLEOTIDE SEQUENCE [LARGE SCALE GENOMIC DNA]</scope>
    <source>
        <strain evidence="2 3">GH-19</strain>
    </source>
</reference>
<organism evidence="2 3">
    <name type="scientific">Marasmiellus scandens</name>
    <dbReference type="NCBI Taxonomy" id="2682957"/>
    <lineage>
        <taxon>Eukaryota</taxon>
        <taxon>Fungi</taxon>
        <taxon>Dikarya</taxon>
        <taxon>Basidiomycota</taxon>
        <taxon>Agaricomycotina</taxon>
        <taxon>Agaricomycetes</taxon>
        <taxon>Agaricomycetidae</taxon>
        <taxon>Agaricales</taxon>
        <taxon>Marasmiineae</taxon>
        <taxon>Omphalotaceae</taxon>
        <taxon>Marasmiellus</taxon>
    </lineage>
</organism>
<evidence type="ECO:0000313" key="2">
    <source>
        <dbReference type="EMBL" id="KAK7451200.1"/>
    </source>
</evidence>
<dbReference type="Proteomes" id="UP001498398">
    <property type="component" value="Unassembled WGS sequence"/>
</dbReference>
<keyword evidence="3" id="KW-1185">Reference proteome</keyword>
<feature type="domain" description="PBP" evidence="1">
    <location>
        <begin position="111"/>
        <end position="343"/>
    </location>
</feature>
<dbReference type="Pfam" id="PF12849">
    <property type="entry name" value="PBP_like_2"/>
    <property type="match status" value="1"/>
</dbReference>
<dbReference type="InterPro" id="IPR024370">
    <property type="entry name" value="PBP_domain"/>
</dbReference>
<sequence length="370" mass="39984">MVFTVLSHPIPTGSSELIDGVVHLSHHGDQLQPSSQAGDEHSHLTKLLSQFHFLESHQPSASSVASTLNPQETYNGGCSDAKEVLLRIGNGGAGQSGLVGAFANAFIKSMVAQGSDPFLVQWYLGDTTQSIAYLSAGYIDVALTYNAAAEEAAVKSGNAIERKLTFYDHFYLVGPASNPAKLSPSSDTALDMFNKIVSTGNADTVIPPDPSVRPPTRFLSRFDKSATNIKESELFIKIGQVPWALAYSSWYHQYPRFPLQALQAASFLSEYTLTDKGTWLSSPNNITDNLEIFKEGTDPNNSRSGDSSDDDGSSLLNPCSALLGQPEKNLSKDIAGKFMKWLVDLDGGQEVVREFKKNGVVLYTPAVSLE</sequence>
<proteinExistence type="predicted"/>
<name>A0ABR1J838_9AGAR</name>
<dbReference type="InterPro" id="IPR052738">
    <property type="entry name" value="ABC-Tungstate_binding"/>
</dbReference>
<dbReference type="EMBL" id="JBANRG010000031">
    <property type="protein sequence ID" value="KAK7451200.1"/>
    <property type="molecule type" value="Genomic_DNA"/>
</dbReference>
<evidence type="ECO:0000259" key="1">
    <source>
        <dbReference type="Pfam" id="PF12849"/>
    </source>
</evidence>
<dbReference type="PANTHER" id="PTHR37945:SF1">
    <property type="entry name" value="EXTRACELLULAR TUNGSTATE BINDING PROTEIN"/>
    <property type="match status" value="1"/>
</dbReference>